<evidence type="ECO:0000256" key="1">
    <source>
        <dbReference type="SAM" id="MobiDB-lite"/>
    </source>
</evidence>
<reference evidence="2 3" key="1">
    <citation type="journal article" date="2022" name="bioRxiv">
        <title>Genomics of Preaxostyla Flagellates Illuminates Evolutionary Transitions and the Path Towards Mitochondrial Loss.</title>
        <authorList>
            <person name="Novak L.V.F."/>
            <person name="Treitli S.C."/>
            <person name="Pyrih J."/>
            <person name="Halakuc P."/>
            <person name="Pipaliya S.V."/>
            <person name="Vacek V."/>
            <person name="Brzon O."/>
            <person name="Soukal P."/>
            <person name="Eme L."/>
            <person name="Dacks J.B."/>
            <person name="Karnkowska A."/>
            <person name="Elias M."/>
            <person name="Hampl V."/>
        </authorList>
    </citation>
    <scope>NUCLEOTIDE SEQUENCE [LARGE SCALE GENOMIC DNA]</scope>
    <source>
        <strain evidence="2">NAU3</strain>
        <tissue evidence="2">Gut</tissue>
    </source>
</reference>
<feature type="compositionally biased region" description="Low complexity" evidence="1">
    <location>
        <begin position="335"/>
        <end position="362"/>
    </location>
</feature>
<dbReference type="PRINTS" id="PR01217">
    <property type="entry name" value="PRICHEXTENSN"/>
</dbReference>
<protein>
    <submittedName>
        <fullName evidence="2">Uncharacterized protein</fullName>
    </submittedName>
</protein>
<dbReference type="EMBL" id="JARBJD010000030">
    <property type="protein sequence ID" value="KAK2959360.1"/>
    <property type="molecule type" value="Genomic_DNA"/>
</dbReference>
<evidence type="ECO:0000313" key="2">
    <source>
        <dbReference type="EMBL" id="KAK2959360.1"/>
    </source>
</evidence>
<feature type="compositionally biased region" description="Pro residues" evidence="1">
    <location>
        <begin position="366"/>
        <end position="380"/>
    </location>
</feature>
<organism evidence="2 3">
    <name type="scientific">Blattamonas nauphoetae</name>
    <dbReference type="NCBI Taxonomy" id="2049346"/>
    <lineage>
        <taxon>Eukaryota</taxon>
        <taxon>Metamonada</taxon>
        <taxon>Preaxostyla</taxon>
        <taxon>Oxymonadida</taxon>
        <taxon>Blattamonas</taxon>
    </lineage>
</organism>
<feature type="compositionally biased region" description="Basic and acidic residues" evidence="1">
    <location>
        <begin position="295"/>
        <end position="316"/>
    </location>
</feature>
<keyword evidence="3" id="KW-1185">Reference proteome</keyword>
<comment type="caution">
    <text evidence="2">The sequence shown here is derived from an EMBL/GenBank/DDBJ whole genome shotgun (WGS) entry which is preliminary data.</text>
</comment>
<accession>A0ABQ9Y6N8</accession>
<gene>
    <name evidence="2" type="ORF">BLNAU_5669</name>
</gene>
<evidence type="ECO:0000313" key="3">
    <source>
        <dbReference type="Proteomes" id="UP001281761"/>
    </source>
</evidence>
<dbReference type="Proteomes" id="UP001281761">
    <property type="component" value="Unassembled WGS sequence"/>
</dbReference>
<feature type="region of interest" description="Disordered" evidence="1">
    <location>
        <begin position="275"/>
        <end position="392"/>
    </location>
</feature>
<name>A0ABQ9Y6N8_9EUKA</name>
<proteinExistence type="predicted"/>
<sequence>MDPNLHDSNETSTVIQRYCPKVPAPPDNSWDSYLEQCSGTYEKELQERFRLHYAGKIVNWVGIVTNIGEDFVEVQMDPTESSTDEGDLKIFVSPQIFEIYDGSLSLHNPLMFVASLETIDTNQKHTLIAQNPFDTSCVDQNLTWPVFLQFFGVNAQSLADKNFITHWFGKQFEYQGVLLTHFEISRADSRFKSATFLPDSSNEDDTEPAHLHIPCRSRHFRTCPTWKPGVRIHAVVKFQSRTPEHVLDVCDVIIANQPRGFMDAISERTKEWMKRPSTFTPWSPLNKAPLSRQRNGHEITPEPTTRFHDTSSDRPKRPSRPAPPLPPHMFRNQHTHPSPVTTTVSVSSSSQVSPIVQTTTSTYTALPPPPDTPPTHPPTPHDCTHSTTPAEQTPSLLLSKEELPSVALSTLSISSLPSPTLNPPLSIPVTLVRPPQPSFTSDDSSISTLDSLPPAFIEPTLPLPTKQPDTPLVREYTHDLAQAYLPPPSPPALHPIPVILCSPPAASPPTDTRPSSFFHVQSPPPLQQGVTEQQSFEPYLELSDPSVPTDTSFNFSDDAFDLMGDSGQVFSIPERTINLEIPIDLSFG</sequence>